<comment type="catalytic activity">
    <reaction evidence="7">
        <text>UDP-N-acetyl-alpha-D-muramoyl-L-alanyl-D-glutamate + meso-2,6-diaminopimelate + ATP = UDP-N-acetyl-alpha-D-muramoyl-L-alanyl-gamma-D-glutamyl-meso-2,6-diaminopimelate + ADP + phosphate + H(+)</text>
        <dbReference type="Rhea" id="RHEA:23676"/>
        <dbReference type="ChEBI" id="CHEBI:15378"/>
        <dbReference type="ChEBI" id="CHEBI:30616"/>
        <dbReference type="ChEBI" id="CHEBI:43474"/>
        <dbReference type="ChEBI" id="CHEBI:57791"/>
        <dbReference type="ChEBI" id="CHEBI:83900"/>
        <dbReference type="ChEBI" id="CHEBI:83905"/>
        <dbReference type="ChEBI" id="CHEBI:456216"/>
        <dbReference type="EC" id="6.3.2.13"/>
    </reaction>
</comment>
<dbReference type="NCBIfam" id="TIGR01085">
    <property type="entry name" value="murE"/>
    <property type="match status" value="1"/>
</dbReference>
<feature type="binding site" evidence="7">
    <location>
        <begin position="113"/>
        <end position="119"/>
    </location>
    <ligand>
        <name>ATP</name>
        <dbReference type="ChEBI" id="CHEBI:30616"/>
    </ligand>
</feature>
<feature type="binding site" evidence="7">
    <location>
        <position position="32"/>
    </location>
    <ligand>
        <name>UDP-N-acetyl-alpha-D-muramoyl-L-alanyl-D-glutamate</name>
        <dbReference type="ChEBI" id="CHEBI:83900"/>
    </ligand>
</feature>
<dbReference type="InterPro" id="IPR035911">
    <property type="entry name" value="MurE/MurF_N"/>
</dbReference>
<comment type="caution">
    <text evidence="12">The sequence shown here is derived from an EMBL/GenBank/DDBJ whole genome shotgun (WGS) entry which is preliminary data.</text>
</comment>
<dbReference type="Pfam" id="PF02875">
    <property type="entry name" value="Mur_ligase_C"/>
    <property type="match status" value="1"/>
</dbReference>
<evidence type="ECO:0000259" key="10">
    <source>
        <dbReference type="Pfam" id="PF02875"/>
    </source>
</evidence>
<feature type="domain" description="Mur ligase N-terminal catalytic" evidence="9">
    <location>
        <begin position="26"/>
        <end position="99"/>
    </location>
</feature>
<dbReference type="InterPro" id="IPR036565">
    <property type="entry name" value="Mur-like_cat_sf"/>
</dbReference>
<keyword evidence="7" id="KW-0460">Magnesium</keyword>
<dbReference type="Proteomes" id="UP000745859">
    <property type="component" value="Unassembled WGS sequence"/>
</dbReference>
<comment type="subcellular location">
    <subcellularLocation>
        <location evidence="7 8">Cytoplasm</location>
    </subcellularLocation>
</comment>
<comment type="function">
    <text evidence="7">Catalyzes the addition of meso-diaminopimelic acid to the nucleotide precursor UDP-N-acetylmuramoyl-L-alanyl-D-glutamate (UMAG) in the biosynthesis of bacterial cell-wall peptidoglycan.</text>
</comment>
<feature type="binding site" evidence="7">
    <location>
        <begin position="155"/>
        <end position="156"/>
    </location>
    <ligand>
        <name>UDP-N-acetyl-alpha-D-muramoyl-L-alanyl-D-glutamate</name>
        <dbReference type="ChEBI" id="CHEBI:83900"/>
    </ligand>
</feature>
<dbReference type="InterPro" id="IPR005761">
    <property type="entry name" value="UDP-N-AcMur-Glu-dNH2Pim_ligase"/>
</dbReference>
<keyword evidence="7" id="KW-0547">Nucleotide-binding</keyword>
<keyword evidence="2 7" id="KW-0132">Cell division</keyword>
<evidence type="ECO:0000256" key="3">
    <source>
        <dbReference type="ARBA" id="ARBA00022960"/>
    </source>
</evidence>
<feature type="binding site" evidence="7">
    <location>
        <position position="380"/>
    </location>
    <ligand>
        <name>meso-2,6-diaminopimelate</name>
        <dbReference type="ChEBI" id="CHEBI:57791"/>
    </ligand>
</feature>
<dbReference type="Pfam" id="PF08245">
    <property type="entry name" value="Mur_ligase_M"/>
    <property type="match status" value="1"/>
</dbReference>
<organism evidence="12 13">
    <name type="scientific">Wenyingzhuangia heitensis</name>
    <dbReference type="NCBI Taxonomy" id="1487859"/>
    <lineage>
        <taxon>Bacteria</taxon>
        <taxon>Pseudomonadati</taxon>
        <taxon>Bacteroidota</taxon>
        <taxon>Flavobacteriia</taxon>
        <taxon>Flavobacteriales</taxon>
        <taxon>Flavobacteriaceae</taxon>
        <taxon>Wenyingzhuangia</taxon>
    </lineage>
</organism>
<evidence type="ECO:0000256" key="2">
    <source>
        <dbReference type="ARBA" id="ARBA00022618"/>
    </source>
</evidence>
<feature type="binding site" evidence="7">
    <location>
        <begin position="404"/>
        <end position="407"/>
    </location>
    <ligand>
        <name>meso-2,6-diaminopimelate</name>
        <dbReference type="ChEBI" id="CHEBI:57791"/>
    </ligand>
</feature>
<feature type="modified residue" description="N6-carboxylysine" evidence="7">
    <location>
        <position position="222"/>
    </location>
</feature>
<dbReference type="Pfam" id="PF01225">
    <property type="entry name" value="Mur_ligase"/>
    <property type="match status" value="1"/>
</dbReference>
<feature type="short sequence motif" description="Meso-diaminopimelate recognition motif" evidence="7">
    <location>
        <begin position="404"/>
        <end position="407"/>
    </location>
</feature>
<comment type="cofactor">
    <cofactor evidence="7">
        <name>Mg(2+)</name>
        <dbReference type="ChEBI" id="CHEBI:18420"/>
    </cofactor>
</comment>
<dbReference type="PANTHER" id="PTHR23135">
    <property type="entry name" value="MUR LIGASE FAMILY MEMBER"/>
    <property type="match status" value="1"/>
</dbReference>
<evidence type="ECO:0000256" key="6">
    <source>
        <dbReference type="ARBA" id="ARBA00023316"/>
    </source>
</evidence>
<dbReference type="GO" id="GO:0008765">
    <property type="term" value="F:UDP-N-acetylmuramoylalanyl-D-glutamate-2,6-diaminopimelate ligase activity"/>
    <property type="evidence" value="ECO:0007669"/>
    <property type="project" value="UniProtKB-EC"/>
</dbReference>
<sequence length="488" mass="53927">MELNKILHKVKIEASKNWNQQLLGVSAIAFDSRKVVKDTLFVAQKGVHVDGHQYIEKAISLGASVIVCEEMPEIINRVTVFIVVKNANIALAQLAANFYEHPSEKIKLVGVTGTNGKTTVASLLCQLFQLLGYKTGLLSTVKIIIDQEVLPATHTTPDSLAINQFMAKMVAAGVEYCFMEVSSHGIHQSRTYGLDFNGGVFTNITHDHLDYHKTFSEYRDVKKSFFDELSKHAFAITNLDDKNGNIMLQNSKATKKSYSQKTLADYKVKILEKSFSGMLLQINNQEVWVQLVGGFNASNLVAIYGVAKELGVDDLELLTGLSQLKSVDGRFQYQVSSTGIVSVVDYAHTPDALKNILSTIKDVAQPGVSIITVVGCGGDRDKTKRPIMAAISAELSMQVILTSDNPRTENPITILEDMEAGIKDEYASKVLVIEDRRQAIKTACKLAKKNDVVLVAGKGHETYQEINGERTYFNDKETLIETFEILKK</sequence>
<evidence type="ECO:0000256" key="1">
    <source>
        <dbReference type="ARBA" id="ARBA00005898"/>
    </source>
</evidence>
<keyword evidence="13" id="KW-1185">Reference proteome</keyword>
<comment type="pathway">
    <text evidence="7 8">Cell wall biogenesis; peptidoglycan biosynthesis.</text>
</comment>
<evidence type="ECO:0000256" key="8">
    <source>
        <dbReference type="RuleBase" id="RU004135"/>
    </source>
</evidence>
<keyword evidence="5 7" id="KW-0131">Cell cycle</keyword>
<protein>
    <recommendedName>
        <fullName evidence="7">UDP-N-acetylmuramoyl-L-alanyl-D-glutamate--2,6-diaminopimelate ligase</fullName>
        <ecNumber evidence="7">6.3.2.13</ecNumber>
    </recommendedName>
    <alternativeName>
        <fullName evidence="7">Meso-A2pm-adding enzyme</fullName>
    </alternativeName>
    <alternativeName>
        <fullName evidence="7">Meso-diaminopimelate-adding enzyme</fullName>
    </alternativeName>
    <alternativeName>
        <fullName evidence="7">UDP-MurNAc-L-Ala-D-Glu:meso-diaminopimelate ligase</fullName>
    </alternativeName>
    <alternativeName>
        <fullName evidence="7">UDP-MurNAc-tripeptide synthetase</fullName>
    </alternativeName>
    <alternativeName>
        <fullName evidence="7">UDP-N-acetylmuramyl-tripeptide synthetase</fullName>
    </alternativeName>
</protein>
<evidence type="ECO:0000259" key="9">
    <source>
        <dbReference type="Pfam" id="PF01225"/>
    </source>
</evidence>
<feature type="domain" description="Mur ligase C-terminal" evidence="10">
    <location>
        <begin position="329"/>
        <end position="459"/>
    </location>
</feature>
<dbReference type="SUPFAM" id="SSF63418">
    <property type="entry name" value="MurE/MurF N-terminal domain"/>
    <property type="match status" value="1"/>
</dbReference>
<dbReference type="Gene3D" id="3.40.1190.10">
    <property type="entry name" value="Mur-like, catalytic domain"/>
    <property type="match status" value="1"/>
</dbReference>
<dbReference type="Gene3D" id="3.90.190.20">
    <property type="entry name" value="Mur ligase, C-terminal domain"/>
    <property type="match status" value="1"/>
</dbReference>
<accession>A0ABX0U5L7</accession>
<keyword evidence="7 12" id="KW-0436">Ligase</keyword>
<comment type="caution">
    <text evidence="7">Lacks conserved residue(s) required for the propagation of feature annotation.</text>
</comment>
<comment type="similarity">
    <text evidence="1 7">Belongs to the MurCDEF family. MurE subfamily.</text>
</comment>
<name>A0ABX0U5L7_9FLAO</name>
<feature type="domain" description="Mur ligase central" evidence="11">
    <location>
        <begin position="111"/>
        <end position="306"/>
    </location>
</feature>
<keyword evidence="4 7" id="KW-0573">Peptidoglycan synthesis</keyword>
<evidence type="ECO:0000259" key="11">
    <source>
        <dbReference type="Pfam" id="PF08245"/>
    </source>
</evidence>
<keyword evidence="7" id="KW-0067">ATP-binding</keyword>
<evidence type="ECO:0000313" key="12">
    <source>
        <dbReference type="EMBL" id="NIJ44143.1"/>
    </source>
</evidence>
<gene>
    <name evidence="7" type="primary">murE</name>
    <name evidence="12" type="ORF">FHR24_000582</name>
</gene>
<feature type="binding site" evidence="7">
    <location>
        <position position="461"/>
    </location>
    <ligand>
        <name>meso-2,6-diaminopimelate</name>
        <dbReference type="ChEBI" id="CHEBI:57791"/>
    </ligand>
</feature>
<dbReference type="PANTHER" id="PTHR23135:SF4">
    <property type="entry name" value="UDP-N-ACETYLMURAMOYL-L-ALANYL-D-GLUTAMATE--2,6-DIAMINOPIMELATE LIGASE MURE HOMOLOG, CHLOROPLASTIC"/>
    <property type="match status" value="1"/>
</dbReference>
<dbReference type="InterPro" id="IPR000713">
    <property type="entry name" value="Mur_ligase_N"/>
</dbReference>
<evidence type="ECO:0000256" key="7">
    <source>
        <dbReference type="HAMAP-Rule" id="MF_00208"/>
    </source>
</evidence>
<dbReference type="InterPro" id="IPR004101">
    <property type="entry name" value="Mur_ligase_C"/>
</dbReference>
<keyword evidence="7" id="KW-0963">Cytoplasm</keyword>
<dbReference type="Gene3D" id="3.40.1390.10">
    <property type="entry name" value="MurE/MurF, N-terminal domain"/>
    <property type="match status" value="1"/>
</dbReference>
<proteinExistence type="inferred from homology"/>
<dbReference type="RefSeq" id="WP_167183616.1">
    <property type="nucleotide sequence ID" value="NZ_JAASQL010000001.1"/>
</dbReference>
<reference evidence="12 13" key="1">
    <citation type="submission" date="2020-03" db="EMBL/GenBank/DDBJ databases">
        <title>Genomic Encyclopedia of Type Strains, Phase IV (KMG-IV): sequencing the most valuable type-strain genomes for metagenomic binning, comparative biology and taxonomic classification.</title>
        <authorList>
            <person name="Goeker M."/>
        </authorList>
    </citation>
    <scope>NUCLEOTIDE SEQUENCE [LARGE SCALE GENOMIC DNA]</scope>
    <source>
        <strain evidence="12 13">DSM 101599</strain>
    </source>
</reference>
<evidence type="ECO:0000256" key="4">
    <source>
        <dbReference type="ARBA" id="ARBA00022984"/>
    </source>
</evidence>
<feature type="binding site" evidence="7">
    <location>
        <position position="457"/>
    </location>
    <ligand>
        <name>meso-2,6-diaminopimelate</name>
        <dbReference type="ChEBI" id="CHEBI:57791"/>
    </ligand>
</feature>
<feature type="binding site" evidence="7">
    <location>
        <position position="182"/>
    </location>
    <ligand>
        <name>UDP-N-acetyl-alpha-D-muramoyl-L-alanyl-D-glutamate</name>
        <dbReference type="ChEBI" id="CHEBI:83900"/>
    </ligand>
</feature>
<keyword evidence="3 7" id="KW-0133">Cell shape</keyword>
<keyword evidence="6 7" id="KW-0961">Cell wall biogenesis/degradation</keyword>
<dbReference type="InterPro" id="IPR013221">
    <property type="entry name" value="Mur_ligase_cen"/>
</dbReference>
<evidence type="ECO:0000256" key="5">
    <source>
        <dbReference type="ARBA" id="ARBA00023306"/>
    </source>
</evidence>
<evidence type="ECO:0000313" key="13">
    <source>
        <dbReference type="Proteomes" id="UP000745859"/>
    </source>
</evidence>
<dbReference type="SUPFAM" id="SSF53244">
    <property type="entry name" value="MurD-like peptide ligases, peptide-binding domain"/>
    <property type="match status" value="1"/>
</dbReference>
<dbReference type="NCBIfam" id="NF001126">
    <property type="entry name" value="PRK00139.1-4"/>
    <property type="match status" value="1"/>
</dbReference>
<dbReference type="EMBL" id="JAASQL010000001">
    <property type="protein sequence ID" value="NIJ44143.1"/>
    <property type="molecule type" value="Genomic_DNA"/>
</dbReference>
<feature type="binding site" evidence="7">
    <location>
        <position position="190"/>
    </location>
    <ligand>
        <name>UDP-N-acetyl-alpha-D-muramoyl-L-alanyl-D-glutamate</name>
        <dbReference type="ChEBI" id="CHEBI:83900"/>
    </ligand>
</feature>
<feature type="binding site" evidence="7">
    <location>
        <position position="188"/>
    </location>
    <ligand>
        <name>UDP-N-acetyl-alpha-D-muramoyl-L-alanyl-D-glutamate</name>
        <dbReference type="ChEBI" id="CHEBI:83900"/>
    </ligand>
</feature>
<dbReference type="SUPFAM" id="SSF53623">
    <property type="entry name" value="MurD-like peptide ligases, catalytic domain"/>
    <property type="match status" value="1"/>
</dbReference>
<comment type="PTM">
    <text evidence="7">Carboxylation is probably crucial for Mg(2+) binding and, consequently, for the gamma-phosphate positioning of ATP.</text>
</comment>
<dbReference type="InterPro" id="IPR036615">
    <property type="entry name" value="Mur_ligase_C_dom_sf"/>
</dbReference>
<dbReference type="EC" id="6.3.2.13" evidence="7"/>
<dbReference type="HAMAP" id="MF_00208">
    <property type="entry name" value="MurE"/>
    <property type="match status" value="1"/>
</dbReference>